<protein>
    <submittedName>
        <fullName evidence="1">Uncharacterized protein</fullName>
    </submittedName>
</protein>
<dbReference type="RefSeq" id="WP_262427898.1">
    <property type="nucleotide sequence ID" value="NZ_JACRTJ010000025.1"/>
</dbReference>
<reference evidence="1 2" key="1">
    <citation type="submission" date="2020-08" db="EMBL/GenBank/DDBJ databases">
        <title>Genome public.</title>
        <authorList>
            <person name="Liu C."/>
            <person name="Sun Q."/>
        </authorList>
    </citation>
    <scope>NUCLEOTIDE SEQUENCE [LARGE SCALE GENOMIC DNA]</scope>
    <source>
        <strain evidence="1 2">BX10</strain>
    </source>
</reference>
<evidence type="ECO:0000313" key="1">
    <source>
        <dbReference type="EMBL" id="MBC8599775.1"/>
    </source>
</evidence>
<dbReference type="Proteomes" id="UP000647491">
    <property type="component" value="Unassembled WGS sequence"/>
</dbReference>
<organism evidence="1 2">
    <name type="scientific">Enterocloster hominis</name>
    <name type="common">ex Liu et al. 2021</name>
    <dbReference type="NCBI Taxonomy" id="2763663"/>
    <lineage>
        <taxon>Bacteria</taxon>
        <taxon>Bacillati</taxon>
        <taxon>Bacillota</taxon>
        <taxon>Clostridia</taxon>
        <taxon>Lachnospirales</taxon>
        <taxon>Lachnospiraceae</taxon>
        <taxon>Enterocloster</taxon>
    </lineage>
</organism>
<dbReference type="EMBL" id="JACRTJ010000025">
    <property type="protein sequence ID" value="MBC8599775.1"/>
    <property type="molecule type" value="Genomic_DNA"/>
</dbReference>
<keyword evidence="2" id="KW-1185">Reference proteome</keyword>
<name>A0ABR7NUH2_9FIRM</name>
<gene>
    <name evidence="1" type="ORF">H8708_11155</name>
</gene>
<accession>A0ABR7NUH2</accession>
<proteinExistence type="predicted"/>
<sequence length="322" mass="36054">MDCALLEGELASERLAALRERDLPELAAEVAPDWGLSTEAVQSVRKNEDAQAAFDPHSSCGRVKHLLAAPPTAGAGFTGLLRRIFMGYDVSFHPISPEEMREWYFGPLTWVQQGREEKVLALAAQYGMEDFYAEKYLDTLRVGAGTGPDELFDKSHGFYIAVIQGFFRDYFYTRGSAFSFLVEQKPEYVRYFTPWEQIVPAVFPNPAENRIIENYCSGVYLSPDQAAQLLQDLEQDKKVQEDLEGLWCDGQLAVLKKALTAAVELGTGLLEATEVVEPDPISPNESTSYSNLYHCDRDGVYLYIDMAMKQIAQAMGKDADDR</sequence>
<evidence type="ECO:0000313" key="2">
    <source>
        <dbReference type="Proteomes" id="UP000647491"/>
    </source>
</evidence>
<comment type="caution">
    <text evidence="1">The sequence shown here is derived from an EMBL/GenBank/DDBJ whole genome shotgun (WGS) entry which is preliminary data.</text>
</comment>